<evidence type="ECO:0000256" key="8">
    <source>
        <dbReference type="ARBA" id="ARBA00022692"/>
    </source>
</evidence>
<dbReference type="InterPro" id="IPR005150">
    <property type="entry name" value="Cellulose_synth"/>
</dbReference>
<feature type="transmembrane region" description="Helical" evidence="23">
    <location>
        <begin position="881"/>
        <end position="901"/>
    </location>
</feature>
<feature type="active site" evidence="19">
    <location>
        <position position="735"/>
    </location>
</feature>
<keyword evidence="6 23" id="KW-0328">Glycosyltransferase</keyword>
<comment type="pathway">
    <text evidence="3 23">Glycan metabolism; plant cellulose biosynthesis.</text>
</comment>
<keyword evidence="10 22" id="KW-0863">Zinc-finger</keyword>
<organism evidence="25 26">
    <name type="scientific">Tagetes erecta</name>
    <name type="common">African marigold</name>
    <dbReference type="NCBI Taxonomy" id="13708"/>
    <lineage>
        <taxon>Eukaryota</taxon>
        <taxon>Viridiplantae</taxon>
        <taxon>Streptophyta</taxon>
        <taxon>Embryophyta</taxon>
        <taxon>Tracheophyta</taxon>
        <taxon>Spermatophyta</taxon>
        <taxon>Magnoliopsida</taxon>
        <taxon>eudicotyledons</taxon>
        <taxon>Gunneridae</taxon>
        <taxon>Pentapetalae</taxon>
        <taxon>asterids</taxon>
        <taxon>campanulids</taxon>
        <taxon>Asterales</taxon>
        <taxon>Asteraceae</taxon>
        <taxon>Asteroideae</taxon>
        <taxon>Heliantheae alliance</taxon>
        <taxon>Tageteae</taxon>
        <taxon>Tagetes</taxon>
    </lineage>
</organism>
<dbReference type="InterPro" id="IPR001841">
    <property type="entry name" value="Znf_RING"/>
</dbReference>
<feature type="transmembrane region" description="Helical" evidence="23">
    <location>
        <begin position="963"/>
        <end position="981"/>
    </location>
</feature>
<dbReference type="Gene3D" id="3.90.550.10">
    <property type="entry name" value="Spore Coat Polysaccharide Biosynthesis Protein SpsA, Chain A"/>
    <property type="match status" value="1"/>
</dbReference>
<keyword evidence="9 23" id="KW-0479">Metal-binding</keyword>
<dbReference type="PANTHER" id="PTHR13301">
    <property type="entry name" value="X-BOX TRANSCRIPTION FACTOR-RELATED"/>
    <property type="match status" value="1"/>
</dbReference>
<dbReference type="Pfam" id="PF14569">
    <property type="entry name" value="zf-UDP"/>
    <property type="match status" value="1"/>
</dbReference>
<keyword evidence="8 23" id="KW-0812">Transmembrane</keyword>
<proteinExistence type="inferred from homology"/>
<evidence type="ECO:0000256" key="12">
    <source>
        <dbReference type="ARBA" id="ARBA00022916"/>
    </source>
</evidence>
<gene>
    <name evidence="25" type="ORF">QVD17_00501</name>
</gene>
<comment type="cofactor">
    <cofactor evidence="23">
        <name>Zn(2+)</name>
        <dbReference type="ChEBI" id="CHEBI:29105"/>
    </cofactor>
    <text evidence="23">Binds 2 Zn(2+) ions per subunit.</text>
</comment>
<feature type="active site" evidence="19">
    <location>
        <position position="367"/>
    </location>
</feature>
<feature type="binding site" evidence="20">
    <location>
        <position position="331"/>
    </location>
    <ligand>
        <name>UDP-alpha-D-glucose</name>
        <dbReference type="ChEBI" id="CHEBI:58885"/>
    </ligand>
</feature>
<feature type="transmembrane region" description="Helical" evidence="23">
    <location>
        <begin position="807"/>
        <end position="831"/>
    </location>
</feature>
<dbReference type="GO" id="GO:0005886">
    <property type="term" value="C:plasma membrane"/>
    <property type="evidence" value="ECO:0007669"/>
    <property type="project" value="UniProtKB-SubCell"/>
</dbReference>
<comment type="similarity">
    <text evidence="4 23">Belongs to the glycosyltransferase 2 family. Plant cellulose synthase subfamily.</text>
</comment>
<keyword evidence="7 23" id="KW-0808">Transferase</keyword>
<dbReference type="CDD" id="cd16617">
    <property type="entry name" value="mRING-HC-C4C4_CesA"/>
    <property type="match status" value="1"/>
</dbReference>
<evidence type="ECO:0000259" key="24">
    <source>
        <dbReference type="PROSITE" id="PS50089"/>
    </source>
</evidence>
<keyword evidence="13 23" id="KW-1133">Transmembrane helix</keyword>
<dbReference type="FunFam" id="3.90.550.10:FF:000009">
    <property type="entry name" value="Cellulose synthase"/>
    <property type="match status" value="1"/>
</dbReference>
<comment type="subcellular location">
    <subcellularLocation>
        <location evidence="2 23">Cell membrane</location>
        <topology evidence="2 23">Multi-pass membrane protein</topology>
    </subcellularLocation>
</comment>
<evidence type="ECO:0000313" key="25">
    <source>
        <dbReference type="EMBL" id="KAK1434751.1"/>
    </source>
</evidence>
<evidence type="ECO:0000256" key="2">
    <source>
        <dbReference type="ARBA" id="ARBA00004651"/>
    </source>
</evidence>
<feature type="transmembrane region" description="Helical" evidence="23">
    <location>
        <begin position="922"/>
        <end position="943"/>
    </location>
</feature>
<dbReference type="Pfam" id="PF03552">
    <property type="entry name" value="Cellulose_synt"/>
    <property type="match status" value="1"/>
</dbReference>
<name>A0AAD8L8W7_TARER</name>
<evidence type="ECO:0000256" key="23">
    <source>
        <dbReference type="RuleBase" id="RU361116"/>
    </source>
</evidence>
<dbReference type="GO" id="GO:0071555">
    <property type="term" value="P:cell wall organization"/>
    <property type="evidence" value="ECO:0007669"/>
    <property type="project" value="UniProtKB-KW"/>
</dbReference>
<dbReference type="SUPFAM" id="SSF57850">
    <property type="entry name" value="RING/U-box"/>
    <property type="match status" value="1"/>
</dbReference>
<evidence type="ECO:0000256" key="4">
    <source>
        <dbReference type="ARBA" id="ARBA00007548"/>
    </source>
</evidence>
<feature type="binding site" evidence="21">
    <location>
        <position position="509"/>
    </location>
    <ligand>
        <name>Mn(2+)</name>
        <dbReference type="ChEBI" id="CHEBI:29035"/>
    </ligand>
</feature>
<comment type="caution">
    <text evidence="25">The sequence shown here is derived from an EMBL/GenBank/DDBJ whole genome shotgun (WGS) entry which is preliminary data.</text>
</comment>
<keyword evidence="14" id="KW-0007">Acetylation</keyword>
<dbReference type="Gene3D" id="3.30.40.10">
    <property type="entry name" value="Zinc/RING finger domain, C3HC4 (zinc finger)"/>
    <property type="match status" value="1"/>
</dbReference>
<evidence type="ECO:0000256" key="7">
    <source>
        <dbReference type="ARBA" id="ARBA00022679"/>
    </source>
</evidence>
<keyword evidence="12 23" id="KW-0135">Cellulose biosynthesis</keyword>
<feature type="transmembrane region" description="Helical" evidence="23">
    <location>
        <begin position="843"/>
        <end position="861"/>
    </location>
</feature>
<evidence type="ECO:0000256" key="5">
    <source>
        <dbReference type="ARBA" id="ARBA00022475"/>
    </source>
</evidence>
<feature type="domain" description="RING-type" evidence="24">
    <location>
        <begin position="37"/>
        <end position="83"/>
    </location>
</feature>
<dbReference type="GO" id="GO:0008270">
    <property type="term" value="F:zinc ion binding"/>
    <property type="evidence" value="ECO:0007669"/>
    <property type="project" value="UniProtKB-KW"/>
</dbReference>
<keyword evidence="15 23" id="KW-0472">Membrane</keyword>
<feature type="binding site" evidence="20">
    <location>
        <position position="337"/>
    </location>
    <ligand>
        <name>UDP-alpha-D-glucose</name>
        <dbReference type="ChEBI" id="CHEBI:58885"/>
    </ligand>
</feature>
<evidence type="ECO:0000256" key="13">
    <source>
        <dbReference type="ARBA" id="ARBA00022989"/>
    </source>
</evidence>
<feature type="transmembrane region" description="Helical" evidence="23">
    <location>
        <begin position="243"/>
        <end position="261"/>
    </location>
</feature>
<evidence type="ECO:0000256" key="20">
    <source>
        <dbReference type="PIRSR" id="PIRSR605150-2"/>
    </source>
</evidence>
<evidence type="ECO:0000256" key="11">
    <source>
        <dbReference type="ARBA" id="ARBA00022833"/>
    </source>
</evidence>
<dbReference type="GO" id="GO:0030244">
    <property type="term" value="P:cellulose biosynthetic process"/>
    <property type="evidence" value="ECO:0007669"/>
    <property type="project" value="UniProtKB-KW"/>
</dbReference>
<dbReference type="InterPro" id="IPR027934">
    <property type="entry name" value="CES_Znf_RING"/>
</dbReference>
<feature type="binding site" evidence="21">
    <location>
        <position position="533"/>
    </location>
    <ligand>
        <name>Mn(2+)</name>
        <dbReference type="ChEBI" id="CHEBI:29035"/>
    </ligand>
</feature>
<sequence>MQASAGLVAGSHNRNELVVIHGHEEPKLLKDMTCQVCEICGDEIGLTADGDLFVACNECGFPVCRPCYEYERREGSQNCPQCKTRYKRLKGSPRVEGDDDEEDVDDIEHEFNIDDELNKNSNVAESMLHGKMSYGRGPDDDGNAHYPPDIAGRSQQVSGEFPVSSQPHGEQMLSSSLHKRVPTYGSHGFGSGRWDEKKDGGWKERMDDYHGAEFDDSVDPDIAMLDEARQPLSRKVPIASSKINPYRMVIVARLFILAIFLRYRIMNPVHDAFGLWLTSVICEIWFAFSWILDQFPKWFPIERETYLDRLSLRYEREGEPNMLCPVDVFVSTVDPLKEPPLVTANTTLSILAMDYPVDKISCYISDDGASMLTFESLSETAEFARKWVPFCKKFTIEPRAPEMYFSDKIDYLKDKVQPTFVKERRAMKREYEEFKVRINALVAKAMKVPAEGWIMQDGTPWPGNNTKDHPGMIQVFLGQNGGTDVEGNELPRLVYVSREKRPGFQHHKKAGAMNALVRVSGVLTNAPFMLNLDCDHYINNSKAAREAMCFLMDPQIGRKVCYVQFPQRFDGIDRHDRYANRNTVFFDINMKGLDGIQGPVYVGTGCVFRRQALYGYDPPKGPKRPKMVSCDCCPCFGRRKKNPNYKKHGPGVHVEHTQGYADDKELMKSQMNFESKFGQSAIFVTSTLMVDGGVPPSSSPASLLKEAIHVISCGYEDKTEWGLELGWIYGSITEDILTGFKMHCRGWRSIYCMPKRPAFKGSAPINLSDRLNQVLRWALGSVEIFFSRHSPLLYGYKGGNLKWLERFAYVNTTFTSLPLLAYCTLPAICLLTGKFIMPEISTLASLFFISLFLSIFTTGILELRWSGVSIEEWWRNEQFWVIGGVSAHLFAVIQGVLKVLAGIDTNFTVTSKASDDEDFGELYAFKWTTLLIPPTTILIINMVGVVAGVSDAINNGYQSWGPLFGKLFFAFWVIVHLYPFLKGLMGKQNRTPTIVIIWSILVASIFSLLWVRIDPFVLKTKGPDVKQCGLNC</sequence>
<feature type="binding site" evidence="20">
    <location>
        <position position="508"/>
    </location>
    <ligand>
        <name>UDP-alpha-D-glucose</name>
        <dbReference type="ChEBI" id="CHEBI:58885"/>
    </ligand>
</feature>
<evidence type="ECO:0000256" key="22">
    <source>
        <dbReference type="PROSITE-ProRule" id="PRU00175"/>
    </source>
</evidence>
<dbReference type="GO" id="GO:0016760">
    <property type="term" value="F:cellulose synthase (UDP-forming) activity"/>
    <property type="evidence" value="ECO:0007669"/>
    <property type="project" value="UniProtKB-EC"/>
</dbReference>
<evidence type="ECO:0000256" key="9">
    <source>
        <dbReference type="ARBA" id="ARBA00022723"/>
    </source>
</evidence>
<comment type="cofactor">
    <cofactor evidence="1">
        <name>Mn(2+)</name>
        <dbReference type="ChEBI" id="CHEBI:29035"/>
    </cofactor>
</comment>
<evidence type="ECO:0000256" key="14">
    <source>
        <dbReference type="ARBA" id="ARBA00022990"/>
    </source>
</evidence>
<evidence type="ECO:0000256" key="18">
    <source>
        <dbReference type="ARBA" id="ARBA00048682"/>
    </source>
</evidence>
<feature type="binding site" evidence="20">
    <location>
        <position position="367"/>
    </location>
    <ligand>
        <name>UDP-alpha-D-glucose</name>
        <dbReference type="ChEBI" id="CHEBI:58885"/>
    </ligand>
</feature>
<evidence type="ECO:0000256" key="19">
    <source>
        <dbReference type="PIRSR" id="PIRSR605150-1"/>
    </source>
</evidence>
<dbReference type="InterPro" id="IPR029044">
    <property type="entry name" value="Nucleotide-diphossugar_trans"/>
</dbReference>
<dbReference type="Proteomes" id="UP001229421">
    <property type="component" value="Unassembled WGS sequence"/>
</dbReference>
<evidence type="ECO:0000313" key="26">
    <source>
        <dbReference type="Proteomes" id="UP001229421"/>
    </source>
</evidence>
<keyword evidence="11 23" id="KW-0862">Zinc</keyword>
<keyword evidence="16" id="KW-0464">Manganese</keyword>
<evidence type="ECO:0000256" key="6">
    <source>
        <dbReference type="ARBA" id="ARBA00022676"/>
    </source>
</evidence>
<evidence type="ECO:0000256" key="10">
    <source>
        <dbReference type="ARBA" id="ARBA00022771"/>
    </source>
</evidence>
<dbReference type="SUPFAM" id="SSF53448">
    <property type="entry name" value="Nucleotide-diphospho-sugar transferases"/>
    <property type="match status" value="1"/>
</dbReference>
<reference evidence="25" key="1">
    <citation type="journal article" date="2023" name="bioRxiv">
        <title>Improved chromosome-level genome assembly for marigold (Tagetes erecta).</title>
        <authorList>
            <person name="Jiang F."/>
            <person name="Yuan L."/>
            <person name="Wang S."/>
            <person name="Wang H."/>
            <person name="Xu D."/>
            <person name="Wang A."/>
            <person name="Fan W."/>
        </authorList>
    </citation>
    <scope>NUCLEOTIDE SEQUENCE</scope>
    <source>
        <strain evidence="25">WSJ</strain>
        <tissue evidence="25">Leaf</tissue>
    </source>
</reference>
<keyword evidence="5 23" id="KW-1003">Cell membrane</keyword>
<feature type="transmembrane region" description="Helical" evidence="23">
    <location>
        <begin position="273"/>
        <end position="292"/>
    </location>
</feature>
<accession>A0AAD8L8W7</accession>
<dbReference type="EC" id="2.4.1.12" evidence="23"/>
<comment type="catalytic activity">
    <reaction evidence="18 23">
        <text>[(1-&gt;4)-beta-D-glucosyl](n) + UDP-alpha-D-glucose = [(1-&gt;4)-beta-D-glucosyl](n+1) + UDP + H(+)</text>
        <dbReference type="Rhea" id="RHEA:19929"/>
        <dbReference type="Rhea" id="RHEA-COMP:10033"/>
        <dbReference type="Rhea" id="RHEA-COMP:10034"/>
        <dbReference type="ChEBI" id="CHEBI:15378"/>
        <dbReference type="ChEBI" id="CHEBI:18246"/>
        <dbReference type="ChEBI" id="CHEBI:58223"/>
        <dbReference type="ChEBI" id="CHEBI:58885"/>
        <dbReference type="EC" id="2.4.1.12"/>
    </reaction>
</comment>
<dbReference type="PROSITE" id="PS50089">
    <property type="entry name" value="ZF_RING_2"/>
    <property type="match status" value="1"/>
</dbReference>
<dbReference type="FunFam" id="3.30.40.10:FF:000031">
    <property type="entry name" value="Cellulose synthase"/>
    <property type="match status" value="1"/>
</dbReference>
<keyword evidence="26" id="KW-1185">Reference proteome</keyword>
<feature type="binding site" evidence="20">
    <location>
        <position position="338"/>
    </location>
    <ligand>
        <name>UDP-alpha-D-glucose</name>
        <dbReference type="ChEBI" id="CHEBI:58885"/>
    </ligand>
</feature>
<keyword evidence="17 23" id="KW-0961">Cell wall biogenesis/degradation</keyword>
<protein>
    <recommendedName>
        <fullName evidence="23">Cellulose synthase</fullName>
        <ecNumber evidence="23">2.4.1.12</ecNumber>
    </recommendedName>
</protein>
<evidence type="ECO:0000256" key="16">
    <source>
        <dbReference type="ARBA" id="ARBA00023211"/>
    </source>
</evidence>
<evidence type="ECO:0000256" key="17">
    <source>
        <dbReference type="ARBA" id="ARBA00023316"/>
    </source>
</evidence>
<evidence type="ECO:0000256" key="3">
    <source>
        <dbReference type="ARBA" id="ARBA00004768"/>
    </source>
</evidence>
<feature type="transmembrane region" description="Helical" evidence="23">
    <location>
        <begin position="993"/>
        <end position="1013"/>
    </location>
</feature>
<dbReference type="InterPro" id="IPR013083">
    <property type="entry name" value="Znf_RING/FYVE/PHD"/>
</dbReference>
<evidence type="ECO:0000256" key="15">
    <source>
        <dbReference type="ARBA" id="ARBA00023136"/>
    </source>
</evidence>
<dbReference type="EMBL" id="JAUHHV010000001">
    <property type="protein sequence ID" value="KAK1434751.1"/>
    <property type="molecule type" value="Genomic_DNA"/>
</dbReference>
<evidence type="ECO:0000256" key="1">
    <source>
        <dbReference type="ARBA" id="ARBA00001936"/>
    </source>
</evidence>
<dbReference type="AlphaFoldDB" id="A0AAD8L8W7"/>
<evidence type="ECO:0000256" key="21">
    <source>
        <dbReference type="PIRSR" id="PIRSR605150-3"/>
    </source>
</evidence>